<dbReference type="RefSeq" id="WP_166381430.1">
    <property type="nucleotide sequence ID" value="NZ_BAAATT010000022.1"/>
</dbReference>
<accession>A0A8J3LG69</accession>
<keyword evidence="1" id="KW-0732">Signal</keyword>
<keyword evidence="3" id="KW-1185">Reference proteome</keyword>
<reference evidence="2" key="1">
    <citation type="submission" date="2021-01" db="EMBL/GenBank/DDBJ databases">
        <title>Whole genome shotgun sequence of Catellatospora methionotrophica NBRC 14553.</title>
        <authorList>
            <person name="Komaki H."/>
            <person name="Tamura T."/>
        </authorList>
    </citation>
    <scope>NUCLEOTIDE SEQUENCE</scope>
    <source>
        <strain evidence="2">NBRC 14553</strain>
    </source>
</reference>
<organism evidence="2 3">
    <name type="scientific">Catellatospora methionotrophica</name>
    <dbReference type="NCBI Taxonomy" id="121620"/>
    <lineage>
        <taxon>Bacteria</taxon>
        <taxon>Bacillati</taxon>
        <taxon>Actinomycetota</taxon>
        <taxon>Actinomycetes</taxon>
        <taxon>Micromonosporales</taxon>
        <taxon>Micromonosporaceae</taxon>
        <taxon>Catellatospora</taxon>
    </lineage>
</organism>
<gene>
    <name evidence="2" type="ORF">Cme02nite_22020</name>
</gene>
<sequence length="194" mass="19965">MNRIVRAVFAAATTALLAVAVSAAPAAAADPPKETRYRWLSCPPGTSTTATIDNTSVEQYFEYVDVYFVHIVGTVVACRTPTSGYEVFGLAAYGGTGAYGSPRPFPRNPPPEHPLLTAIRVYPGAQAVCVIADETTRLACVSLSWAVVGGTARPTVTGPLAVDSPLVAAPAVTDMTVPTGGPGGPGCVLCPDPF</sequence>
<evidence type="ECO:0000256" key="1">
    <source>
        <dbReference type="SAM" id="SignalP"/>
    </source>
</evidence>
<dbReference type="EMBL" id="BONJ01000008">
    <property type="protein sequence ID" value="GIG13870.1"/>
    <property type="molecule type" value="Genomic_DNA"/>
</dbReference>
<feature type="chain" id="PRO_5035320542" description="Secreted protein" evidence="1">
    <location>
        <begin position="29"/>
        <end position="194"/>
    </location>
</feature>
<feature type="signal peptide" evidence="1">
    <location>
        <begin position="1"/>
        <end position="28"/>
    </location>
</feature>
<evidence type="ECO:0000313" key="2">
    <source>
        <dbReference type="EMBL" id="GIG13870.1"/>
    </source>
</evidence>
<protein>
    <recommendedName>
        <fullName evidence="4">Secreted protein</fullName>
    </recommendedName>
</protein>
<dbReference type="AlphaFoldDB" id="A0A8J3LG69"/>
<name>A0A8J3LG69_9ACTN</name>
<evidence type="ECO:0000313" key="3">
    <source>
        <dbReference type="Proteomes" id="UP000660339"/>
    </source>
</evidence>
<dbReference type="Proteomes" id="UP000660339">
    <property type="component" value="Unassembled WGS sequence"/>
</dbReference>
<evidence type="ECO:0008006" key="4">
    <source>
        <dbReference type="Google" id="ProtNLM"/>
    </source>
</evidence>
<comment type="caution">
    <text evidence="2">The sequence shown here is derived from an EMBL/GenBank/DDBJ whole genome shotgun (WGS) entry which is preliminary data.</text>
</comment>
<proteinExistence type="predicted"/>